<dbReference type="AlphaFoldDB" id="A0A1Y3BK87"/>
<protein>
    <submittedName>
        <fullName evidence="1">Uncharacterized protein</fullName>
    </submittedName>
</protein>
<accession>A0A1Y3BK87</accession>
<evidence type="ECO:0000313" key="2">
    <source>
        <dbReference type="Proteomes" id="UP000194236"/>
    </source>
</evidence>
<organism evidence="1 2">
    <name type="scientific">Euroglyphus maynei</name>
    <name type="common">Mayne's house dust mite</name>
    <dbReference type="NCBI Taxonomy" id="6958"/>
    <lineage>
        <taxon>Eukaryota</taxon>
        <taxon>Metazoa</taxon>
        <taxon>Ecdysozoa</taxon>
        <taxon>Arthropoda</taxon>
        <taxon>Chelicerata</taxon>
        <taxon>Arachnida</taxon>
        <taxon>Acari</taxon>
        <taxon>Acariformes</taxon>
        <taxon>Sarcoptiformes</taxon>
        <taxon>Astigmata</taxon>
        <taxon>Psoroptidia</taxon>
        <taxon>Analgoidea</taxon>
        <taxon>Pyroglyphidae</taxon>
        <taxon>Pyroglyphinae</taxon>
        <taxon>Euroglyphus</taxon>
    </lineage>
</organism>
<dbReference type="Proteomes" id="UP000194236">
    <property type="component" value="Unassembled WGS sequence"/>
</dbReference>
<name>A0A1Y3BK87_EURMA</name>
<evidence type="ECO:0000313" key="1">
    <source>
        <dbReference type="EMBL" id="OTF81391.1"/>
    </source>
</evidence>
<dbReference type="OrthoDB" id="8744624at2759"/>
<gene>
    <name evidence="1" type="ORF">BLA29_014824</name>
</gene>
<reference evidence="1 2" key="1">
    <citation type="submission" date="2017-03" db="EMBL/GenBank/DDBJ databases">
        <title>Genome Survey of Euroglyphus maynei.</title>
        <authorList>
            <person name="Arlian L.G."/>
            <person name="Morgan M.S."/>
            <person name="Rider S.D."/>
        </authorList>
    </citation>
    <scope>NUCLEOTIDE SEQUENCE [LARGE SCALE GENOMIC DNA]</scope>
    <source>
        <strain evidence="1">Arlian Lab</strain>
        <tissue evidence="1">Whole body</tissue>
    </source>
</reference>
<proteinExistence type="predicted"/>
<dbReference type="EMBL" id="MUJZ01013943">
    <property type="protein sequence ID" value="OTF81391.1"/>
    <property type="molecule type" value="Genomic_DNA"/>
</dbReference>
<sequence length="61" mass="7249">MAQWIAYHLSGKPEDRDLSARHYDCRNFVCYVCGVTTYRQFVRSITVKDFPFLRDHKRPPG</sequence>
<keyword evidence="2" id="KW-1185">Reference proteome</keyword>
<comment type="caution">
    <text evidence="1">The sequence shown here is derived from an EMBL/GenBank/DDBJ whole genome shotgun (WGS) entry which is preliminary data.</text>
</comment>